<evidence type="ECO:0000259" key="10">
    <source>
        <dbReference type="PROSITE" id="PS50112"/>
    </source>
</evidence>
<dbReference type="InterPro" id="IPR004358">
    <property type="entry name" value="Sig_transdc_His_kin-like_C"/>
</dbReference>
<dbReference type="SMART" id="SM00387">
    <property type="entry name" value="HATPase_c"/>
    <property type="match status" value="1"/>
</dbReference>
<dbReference type="PANTHER" id="PTHR43711">
    <property type="entry name" value="TWO-COMPONENT HISTIDINE KINASE"/>
    <property type="match status" value="1"/>
</dbReference>
<dbReference type="CDD" id="cd12914">
    <property type="entry name" value="PDC1_DGC_like"/>
    <property type="match status" value="1"/>
</dbReference>
<evidence type="ECO:0000256" key="2">
    <source>
        <dbReference type="ARBA" id="ARBA00012438"/>
    </source>
</evidence>
<organism evidence="12 13">
    <name type="scientific">Ferrovibrio xuzhouensis</name>
    <dbReference type="NCBI Taxonomy" id="1576914"/>
    <lineage>
        <taxon>Bacteria</taxon>
        <taxon>Pseudomonadati</taxon>
        <taxon>Pseudomonadota</taxon>
        <taxon>Alphaproteobacteria</taxon>
        <taxon>Rhodospirillales</taxon>
        <taxon>Rhodospirillaceae</taxon>
        <taxon>Ferrovibrio</taxon>
    </lineage>
</organism>
<keyword evidence="13" id="KW-1185">Reference proteome</keyword>
<dbReference type="PROSITE" id="PS50109">
    <property type="entry name" value="HIS_KIN"/>
    <property type="match status" value="1"/>
</dbReference>
<dbReference type="InterPro" id="IPR035965">
    <property type="entry name" value="PAS-like_dom_sf"/>
</dbReference>
<dbReference type="PRINTS" id="PR00344">
    <property type="entry name" value="BCTRLSENSOR"/>
</dbReference>
<evidence type="ECO:0000313" key="12">
    <source>
        <dbReference type="EMBL" id="MFC3675287.1"/>
    </source>
</evidence>
<dbReference type="RefSeq" id="WP_379723569.1">
    <property type="nucleotide sequence ID" value="NZ_JBHRYJ010000001.1"/>
</dbReference>
<dbReference type="Pfam" id="PF02518">
    <property type="entry name" value="HATPase_c"/>
    <property type="match status" value="1"/>
</dbReference>
<protein>
    <recommendedName>
        <fullName evidence="2">histidine kinase</fullName>
        <ecNumber evidence="2">2.7.13.3</ecNumber>
    </recommendedName>
</protein>
<gene>
    <name evidence="12" type="ORF">ACFOOQ_07020</name>
</gene>
<evidence type="ECO:0000313" key="13">
    <source>
        <dbReference type="Proteomes" id="UP001595711"/>
    </source>
</evidence>
<dbReference type="GO" id="GO:0005524">
    <property type="term" value="F:ATP binding"/>
    <property type="evidence" value="ECO:0007669"/>
    <property type="project" value="UniProtKB-KW"/>
</dbReference>
<dbReference type="InterPro" id="IPR013656">
    <property type="entry name" value="PAS_4"/>
</dbReference>
<dbReference type="Pfam" id="PF00512">
    <property type="entry name" value="HisKA"/>
    <property type="match status" value="1"/>
</dbReference>
<dbReference type="InterPro" id="IPR003661">
    <property type="entry name" value="HisK_dim/P_dom"/>
</dbReference>
<dbReference type="InterPro" id="IPR036890">
    <property type="entry name" value="HATPase_C_sf"/>
</dbReference>
<comment type="catalytic activity">
    <reaction evidence="1">
        <text>ATP + protein L-histidine = ADP + protein N-phospho-L-histidine.</text>
        <dbReference type="EC" id="2.7.13.3"/>
    </reaction>
</comment>
<dbReference type="SUPFAM" id="SSF55874">
    <property type="entry name" value="ATPase domain of HSP90 chaperone/DNA topoisomerase II/histidine kinase"/>
    <property type="match status" value="1"/>
</dbReference>
<dbReference type="CDD" id="cd00130">
    <property type="entry name" value="PAS"/>
    <property type="match status" value="1"/>
</dbReference>
<reference evidence="13" key="1">
    <citation type="journal article" date="2019" name="Int. J. Syst. Evol. Microbiol.">
        <title>The Global Catalogue of Microorganisms (GCM) 10K type strain sequencing project: providing services to taxonomists for standard genome sequencing and annotation.</title>
        <authorList>
            <consortium name="The Broad Institute Genomics Platform"/>
            <consortium name="The Broad Institute Genome Sequencing Center for Infectious Disease"/>
            <person name="Wu L."/>
            <person name="Ma J."/>
        </authorList>
    </citation>
    <scope>NUCLEOTIDE SEQUENCE [LARGE SCALE GENOMIC DNA]</scope>
    <source>
        <strain evidence="13">KCTC 42182</strain>
    </source>
</reference>
<evidence type="ECO:0000256" key="3">
    <source>
        <dbReference type="ARBA" id="ARBA00022553"/>
    </source>
</evidence>
<dbReference type="InterPro" id="IPR000014">
    <property type="entry name" value="PAS"/>
</dbReference>
<evidence type="ECO:0000256" key="4">
    <source>
        <dbReference type="ARBA" id="ARBA00022679"/>
    </source>
</evidence>
<dbReference type="PANTHER" id="PTHR43711:SF31">
    <property type="entry name" value="HISTIDINE KINASE"/>
    <property type="match status" value="1"/>
</dbReference>
<name>A0ABV7VE18_9PROT</name>
<dbReference type="PROSITE" id="PS50113">
    <property type="entry name" value="PAC"/>
    <property type="match status" value="1"/>
</dbReference>
<keyword evidence="8" id="KW-0472">Membrane</keyword>
<dbReference type="SMART" id="SM00388">
    <property type="entry name" value="HisKA"/>
    <property type="match status" value="1"/>
</dbReference>
<dbReference type="EC" id="2.7.13.3" evidence="2"/>
<dbReference type="Proteomes" id="UP001595711">
    <property type="component" value="Unassembled WGS sequence"/>
</dbReference>
<keyword evidence="5" id="KW-0418">Kinase</keyword>
<dbReference type="CDD" id="cd16922">
    <property type="entry name" value="HATPase_EvgS-ArcB-TorS-like"/>
    <property type="match status" value="1"/>
</dbReference>
<dbReference type="Gene3D" id="3.30.565.10">
    <property type="entry name" value="Histidine kinase-like ATPase, C-terminal domain"/>
    <property type="match status" value="1"/>
</dbReference>
<dbReference type="SUPFAM" id="SSF47384">
    <property type="entry name" value="Homodimeric domain of signal transducing histidine kinase"/>
    <property type="match status" value="1"/>
</dbReference>
<dbReference type="InterPro" id="IPR036097">
    <property type="entry name" value="HisK_dim/P_sf"/>
</dbReference>
<keyword evidence="4" id="KW-0808">Transferase</keyword>
<evidence type="ECO:0000259" key="11">
    <source>
        <dbReference type="PROSITE" id="PS50113"/>
    </source>
</evidence>
<dbReference type="InterPro" id="IPR000700">
    <property type="entry name" value="PAS-assoc_C"/>
</dbReference>
<dbReference type="InterPro" id="IPR003594">
    <property type="entry name" value="HATPase_dom"/>
</dbReference>
<evidence type="ECO:0000256" key="8">
    <source>
        <dbReference type="SAM" id="Phobius"/>
    </source>
</evidence>
<dbReference type="Gene3D" id="1.10.287.130">
    <property type="match status" value="1"/>
</dbReference>
<keyword evidence="3" id="KW-0597">Phosphoprotein</keyword>
<dbReference type="SUPFAM" id="SSF55785">
    <property type="entry name" value="PYP-like sensor domain (PAS domain)"/>
    <property type="match status" value="1"/>
</dbReference>
<keyword evidence="12" id="KW-0547">Nucleotide-binding</keyword>
<dbReference type="NCBIfam" id="TIGR00229">
    <property type="entry name" value="sensory_box"/>
    <property type="match status" value="1"/>
</dbReference>
<comment type="caution">
    <text evidence="12">The sequence shown here is derived from an EMBL/GenBank/DDBJ whole genome shotgun (WGS) entry which is preliminary data.</text>
</comment>
<feature type="transmembrane region" description="Helical" evidence="8">
    <location>
        <begin position="284"/>
        <end position="306"/>
    </location>
</feature>
<keyword evidence="8" id="KW-1133">Transmembrane helix</keyword>
<feature type="coiled-coil region" evidence="7">
    <location>
        <begin position="431"/>
        <end position="465"/>
    </location>
</feature>
<evidence type="ECO:0000256" key="6">
    <source>
        <dbReference type="ARBA" id="ARBA00023012"/>
    </source>
</evidence>
<feature type="domain" description="PAC" evidence="11">
    <location>
        <begin position="388"/>
        <end position="440"/>
    </location>
</feature>
<feature type="domain" description="PAS" evidence="10">
    <location>
        <begin position="315"/>
        <end position="385"/>
    </location>
</feature>
<keyword evidence="8" id="KW-0812">Transmembrane</keyword>
<keyword evidence="12" id="KW-0067">ATP-binding</keyword>
<proteinExistence type="predicted"/>
<dbReference type="Gene3D" id="3.30.450.20">
    <property type="entry name" value="PAS domain"/>
    <property type="match status" value="2"/>
</dbReference>
<dbReference type="PROSITE" id="PS50112">
    <property type="entry name" value="PAS"/>
    <property type="match status" value="1"/>
</dbReference>
<evidence type="ECO:0000256" key="1">
    <source>
        <dbReference type="ARBA" id="ARBA00000085"/>
    </source>
</evidence>
<dbReference type="EMBL" id="JBHRYJ010000001">
    <property type="protein sequence ID" value="MFC3675287.1"/>
    <property type="molecule type" value="Genomic_DNA"/>
</dbReference>
<sequence length="697" mass="75037">MTDPAMPRPLPSGRTRGHMPRGFMTIVAVVVLLLCAMTGLTALLVANSYQAGRLQAELQMRYITRNAADYVRRQLDVADVLADLTGAEIAEHLRAAILPSETLINALSRRVSELPQVSALHAYDQKGYLWLATGSDAMPLDVAGNDTFRHLRDGQRTALQIQGSPGQSALVRLARRMVLPDGSFAGVVVATIDLTSFDALDHRSLPVAVQALAVVNTGGPMVFGQPYDAAVRLSGLTNFIGTTDNGHVTVGDSEMYWARVAGMPLTVLVQTPAGSGAPDWYSTAAGYGMVFGLVALAAAAALWGAWRQLRRRAASDALLRGLMDNPPIIMALQDSSGRYLMVNSYYCGLLGRDETDIVGLRSRDIYPARISAVYEQQIDDAIAARRPLVFDTAARQRSGEIRHFMLTRFPIYDDRGKLLAVGGIGIDISERKQLEAALRDQAAEREQLAENYAQQRELAETANRAKSEFLAHMSHELRTPLNAIIGFADMIAGRLLGLSSPKYFEYAEDISRSAHHLLGVINDILDVSRIESGKLKIEPAAHVLHDLAEDSLRLVQGRARENSIALRNTLPANWPPARVDARAVKQILINLLANAVKFTPPGGHVTISGAAGADGSILLQVSDSGPGIAADHLSRLFEPFWQANAGIRRSEGSGLGLSICRKLIELHGGSIAIESQPGAGTTVIVRFPPGTLLAAAG</sequence>
<accession>A0ABV7VE18</accession>
<evidence type="ECO:0000256" key="7">
    <source>
        <dbReference type="SAM" id="Coils"/>
    </source>
</evidence>
<keyword evidence="7" id="KW-0175">Coiled coil</keyword>
<dbReference type="CDD" id="cd00082">
    <property type="entry name" value="HisKA"/>
    <property type="match status" value="1"/>
</dbReference>
<dbReference type="Pfam" id="PF08448">
    <property type="entry name" value="PAS_4"/>
    <property type="match status" value="1"/>
</dbReference>
<evidence type="ECO:0000256" key="5">
    <source>
        <dbReference type="ARBA" id="ARBA00022777"/>
    </source>
</evidence>
<evidence type="ECO:0000259" key="9">
    <source>
        <dbReference type="PROSITE" id="PS50109"/>
    </source>
</evidence>
<dbReference type="InterPro" id="IPR005467">
    <property type="entry name" value="His_kinase_dom"/>
</dbReference>
<feature type="domain" description="Histidine kinase" evidence="9">
    <location>
        <begin position="472"/>
        <end position="691"/>
    </location>
</feature>
<dbReference type="InterPro" id="IPR050736">
    <property type="entry name" value="Sensor_HK_Regulatory"/>
</dbReference>
<keyword evidence="6" id="KW-0902">Two-component regulatory system</keyword>